<feature type="region of interest" description="Disordered" evidence="1">
    <location>
        <begin position="16"/>
        <end position="44"/>
    </location>
</feature>
<evidence type="ECO:0000313" key="3">
    <source>
        <dbReference type="Proteomes" id="UP000005038"/>
    </source>
</evidence>
<feature type="compositionally biased region" description="Polar residues" evidence="1">
    <location>
        <begin position="31"/>
        <end position="40"/>
    </location>
</feature>
<evidence type="ECO:0000313" key="2">
    <source>
        <dbReference type="EMBL" id="GAB34086.1"/>
    </source>
</evidence>
<accession>H5TKS8</accession>
<feature type="region of interest" description="Disordered" evidence="1">
    <location>
        <begin position="287"/>
        <end position="319"/>
    </location>
</feature>
<keyword evidence="3" id="KW-1185">Reference proteome</keyword>
<dbReference type="Proteomes" id="UP000005038">
    <property type="component" value="Unassembled WGS sequence"/>
</dbReference>
<dbReference type="AlphaFoldDB" id="H5TKS8"/>
<dbReference type="Gene3D" id="3.40.190.10">
    <property type="entry name" value="Periplasmic binding protein-like II"/>
    <property type="match status" value="1"/>
</dbReference>
<feature type="compositionally biased region" description="Polar residues" evidence="1">
    <location>
        <begin position="287"/>
        <end position="296"/>
    </location>
</feature>
<reference evidence="2" key="1">
    <citation type="submission" date="2012-02" db="EMBL/GenBank/DDBJ databases">
        <title>Whole genome shotgun sequence of Gordonia otitidis NBRC 100426.</title>
        <authorList>
            <person name="Yoshida I."/>
            <person name="Hosoyama A."/>
            <person name="Tsuchikane K."/>
            <person name="Katsumata H."/>
            <person name="Yamazaki S."/>
            <person name="Fujita N."/>
        </authorList>
    </citation>
    <scope>NUCLEOTIDE SEQUENCE [LARGE SCALE GENOMIC DNA]</scope>
    <source>
        <strain evidence="2">NBRC 100426</strain>
    </source>
</reference>
<name>H5TKS8_GORO1</name>
<gene>
    <name evidence="2" type="ORF">GOOTI_093_00120</name>
</gene>
<proteinExistence type="predicted"/>
<dbReference type="SUPFAM" id="SSF53850">
    <property type="entry name" value="Periplasmic binding protein-like II"/>
    <property type="match status" value="1"/>
</dbReference>
<evidence type="ECO:0000256" key="1">
    <source>
        <dbReference type="SAM" id="MobiDB-lite"/>
    </source>
</evidence>
<dbReference type="EMBL" id="BAFB01000093">
    <property type="protein sequence ID" value="GAB34086.1"/>
    <property type="molecule type" value="Genomic_DNA"/>
</dbReference>
<protein>
    <submittedName>
        <fullName evidence="2">ABC transporter substrate binding protein</fullName>
    </submittedName>
</protein>
<organism evidence="2 3">
    <name type="scientific">Gordonia otitidis (strain DSM 44809 / CCUG 52243 / JCM 12355 / NBRC 100426 / IFM 10032)</name>
    <dbReference type="NCBI Taxonomy" id="1108044"/>
    <lineage>
        <taxon>Bacteria</taxon>
        <taxon>Bacillati</taxon>
        <taxon>Actinomycetota</taxon>
        <taxon>Actinomycetes</taxon>
        <taxon>Mycobacteriales</taxon>
        <taxon>Gordoniaceae</taxon>
        <taxon>Gordonia</taxon>
    </lineage>
</organism>
<comment type="caution">
    <text evidence="2">The sequence shown here is derived from an EMBL/GenBank/DDBJ whole genome shotgun (WGS) entry which is preliminary data.</text>
</comment>
<dbReference type="RefSeq" id="WP_007238325.1">
    <property type="nucleotide sequence ID" value="NZ_BAFB01000093.1"/>
</dbReference>
<dbReference type="STRING" id="1108044.GOOTI_093_00120"/>
<sequence length="377" mass="38355">MGTVWMLLAQPVSETSPSHVSRHARDRAGLPSTSPSTSDGCAQPPLTRYTVNPVLTRVWSTAVLAVVAFLTAGVLAGCSSPSSEADSTGRLLRVGAGDTSALEVMAEIYAGALRDVGAPVAHQVRIGDDTSLLADMDKAALDLFPAFGGDLLSALAPSSTATTAEDVYDELNRSLPQGVSVGDATPVSATPQVFVATSLAQSSNATDLSECGRLPAGMPVVVVDRAEPGVMSALAAQGCRFGPVETVGSVREVIARVGTGDSAGVLSALDAAVALDASAPQIQALRVSTPTQSGARGSTAPDSAAPGTPARGETAGPRAQNLVPVFRTAALTRSEVKQINRVAGEITTADLAELARRADEGAEPRDLAVGWLGEHSL</sequence>